<dbReference type="AlphaFoldDB" id="A0A2G3PTD9"/>
<comment type="caution">
    <text evidence="1">The sequence shown here is derived from an EMBL/GenBank/DDBJ whole genome shotgun (WGS) entry which is preliminary data.</text>
</comment>
<sequence length="173" mass="18834">MVPIEHGDVGCWVVKCNPVTGTDYFAAIAADDEARGPVPNLHADSWCLSPRSGRSRMVSPGDLIALWVTGPKNPGVYEVGWVVENREDPSNSIGVPEPRKVYYMGLRLGADNHVPRGLIQATPGLDRCEQLRAPMMSNPSYLTVDEARVLARLVAARVSEDVVAAARWNTLLT</sequence>
<evidence type="ECO:0008006" key="3">
    <source>
        <dbReference type="Google" id="ProtNLM"/>
    </source>
</evidence>
<gene>
    <name evidence="1" type="ORF">CSW57_00430</name>
</gene>
<proteinExistence type="predicted"/>
<organism evidence="1 2">
    <name type="scientific">Williamsia marianensis</name>
    <dbReference type="NCBI Taxonomy" id="85044"/>
    <lineage>
        <taxon>Bacteria</taxon>
        <taxon>Bacillati</taxon>
        <taxon>Actinomycetota</taxon>
        <taxon>Actinomycetes</taxon>
        <taxon>Mycobacteriales</taxon>
        <taxon>Nocardiaceae</taxon>
        <taxon>Williamsia</taxon>
    </lineage>
</organism>
<accession>A0A2G3PTD9</accession>
<evidence type="ECO:0000313" key="2">
    <source>
        <dbReference type="Proteomes" id="UP000225108"/>
    </source>
</evidence>
<protein>
    <recommendedName>
        <fullName evidence="3">EVE domain-containing protein</fullName>
    </recommendedName>
</protein>
<name>A0A2G3PTD9_WILMA</name>
<evidence type="ECO:0000313" key="1">
    <source>
        <dbReference type="EMBL" id="PHV69119.1"/>
    </source>
</evidence>
<reference evidence="1 2" key="1">
    <citation type="submission" date="2017-10" db="EMBL/GenBank/DDBJ databases">
        <title>The draft genome sequence of Williamsia sp. BULT 1.1 isolated from the semi-arid grassland soils from South Africa.</title>
        <authorList>
            <person name="Kabwe M.H."/>
            <person name="Govender N."/>
            <person name="Mutseka Lunga P."/>
            <person name="Vikram S."/>
            <person name="Makhalanyane T.P."/>
        </authorList>
    </citation>
    <scope>NUCLEOTIDE SEQUENCE [LARGE SCALE GENOMIC DNA]</scope>
    <source>
        <strain evidence="1 2">BULT 1.1</strain>
    </source>
</reference>
<dbReference type="EMBL" id="PEBD01000002">
    <property type="protein sequence ID" value="PHV69119.1"/>
    <property type="molecule type" value="Genomic_DNA"/>
</dbReference>
<dbReference type="Proteomes" id="UP000225108">
    <property type="component" value="Unassembled WGS sequence"/>
</dbReference>